<evidence type="ECO:0000256" key="1">
    <source>
        <dbReference type="ARBA" id="ARBA00022670"/>
    </source>
</evidence>
<dbReference type="Gene3D" id="2.40.10.10">
    <property type="entry name" value="Trypsin-like serine proteases"/>
    <property type="match status" value="1"/>
</dbReference>
<dbReference type="PROSITE" id="PS00135">
    <property type="entry name" value="TRYPSIN_SER"/>
    <property type="match status" value="1"/>
</dbReference>
<keyword evidence="4" id="KW-0862">Zinc</keyword>
<dbReference type="InterPro" id="IPR033116">
    <property type="entry name" value="TRYPSIN_SER"/>
</dbReference>
<dbReference type="InterPro" id="IPR036439">
    <property type="entry name" value="Dockerin_dom_sf"/>
</dbReference>
<dbReference type="SMART" id="SM00020">
    <property type="entry name" value="Tryp_SPc"/>
    <property type="match status" value="1"/>
</dbReference>
<dbReference type="PROSITE" id="PS50240">
    <property type="entry name" value="TRYPSIN_DOM"/>
    <property type="match status" value="1"/>
</dbReference>
<dbReference type="GO" id="GO:0006508">
    <property type="term" value="P:proteolysis"/>
    <property type="evidence" value="ECO:0007669"/>
    <property type="project" value="UniProtKB-KW"/>
</dbReference>
<dbReference type="GO" id="GO:0046872">
    <property type="term" value="F:metal ion binding"/>
    <property type="evidence" value="ECO:0007669"/>
    <property type="project" value="UniProtKB-KW"/>
</dbReference>
<dbReference type="InterPro" id="IPR001254">
    <property type="entry name" value="Trypsin_dom"/>
</dbReference>
<dbReference type="AlphaFoldDB" id="A0A5B9P6Y8"/>
<dbReference type="OrthoDB" id="8884718at2"/>
<dbReference type="Pfam" id="PF07504">
    <property type="entry name" value="FTP"/>
    <property type="match status" value="1"/>
</dbReference>
<evidence type="ECO:0000256" key="3">
    <source>
        <dbReference type="ARBA" id="ARBA00022801"/>
    </source>
</evidence>
<dbReference type="InterPro" id="IPR043504">
    <property type="entry name" value="Peptidase_S1_PA_chymotrypsin"/>
</dbReference>
<dbReference type="Pfam" id="PF00089">
    <property type="entry name" value="Trypsin"/>
    <property type="match status" value="1"/>
</dbReference>
<dbReference type="SUPFAM" id="SSF50494">
    <property type="entry name" value="Trypsin-like serine proteases"/>
    <property type="match status" value="1"/>
</dbReference>
<dbReference type="RefSeq" id="WP_075085285.1">
    <property type="nucleotide sequence ID" value="NZ_CP042912.1"/>
</dbReference>
<keyword evidence="5" id="KW-0482">Metalloprotease</keyword>
<keyword evidence="1" id="KW-0645">Protease</keyword>
<dbReference type="SUPFAM" id="SSF63446">
    <property type="entry name" value="Type I dockerin domain"/>
    <property type="match status" value="1"/>
</dbReference>
<evidence type="ECO:0000313" key="7">
    <source>
        <dbReference type="EMBL" id="QEG20772.1"/>
    </source>
</evidence>
<protein>
    <submittedName>
        <fullName evidence="7">Trypsin</fullName>
    </submittedName>
</protein>
<evidence type="ECO:0000256" key="4">
    <source>
        <dbReference type="ARBA" id="ARBA00022833"/>
    </source>
</evidence>
<name>A0A5B9P6Y8_9BACT</name>
<dbReference type="InterPro" id="IPR011096">
    <property type="entry name" value="FTP_domain"/>
</dbReference>
<keyword evidence="8" id="KW-1185">Reference proteome</keyword>
<organism evidence="7 8">
    <name type="scientific">Mariniblastus fucicola</name>
    <dbReference type="NCBI Taxonomy" id="980251"/>
    <lineage>
        <taxon>Bacteria</taxon>
        <taxon>Pseudomonadati</taxon>
        <taxon>Planctomycetota</taxon>
        <taxon>Planctomycetia</taxon>
        <taxon>Pirellulales</taxon>
        <taxon>Pirellulaceae</taxon>
        <taxon>Mariniblastus</taxon>
    </lineage>
</organism>
<dbReference type="Proteomes" id="UP000322214">
    <property type="component" value="Chromosome"/>
</dbReference>
<evidence type="ECO:0000256" key="5">
    <source>
        <dbReference type="ARBA" id="ARBA00023049"/>
    </source>
</evidence>
<feature type="domain" description="Peptidase S1" evidence="6">
    <location>
        <begin position="231"/>
        <end position="472"/>
    </location>
</feature>
<reference evidence="7 8" key="1">
    <citation type="submission" date="2019-08" db="EMBL/GenBank/DDBJ databases">
        <title>Deep-cultivation of Planctomycetes and their phenomic and genomic characterization uncovers novel biology.</title>
        <authorList>
            <person name="Wiegand S."/>
            <person name="Jogler M."/>
            <person name="Boedeker C."/>
            <person name="Pinto D."/>
            <person name="Vollmers J."/>
            <person name="Rivas-Marin E."/>
            <person name="Kohn T."/>
            <person name="Peeters S.H."/>
            <person name="Heuer A."/>
            <person name="Rast P."/>
            <person name="Oberbeckmann S."/>
            <person name="Bunk B."/>
            <person name="Jeske O."/>
            <person name="Meyerdierks A."/>
            <person name="Storesund J.E."/>
            <person name="Kallscheuer N."/>
            <person name="Luecker S."/>
            <person name="Lage O.M."/>
            <person name="Pohl T."/>
            <person name="Merkel B.J."/>
            <person name="Hornburger P."/>
            <person name="Mueller R.-W."/>
            <person name="Bruemmer F."/>
            <person name="Labrenz M."/>
            <person name="Spormann A.M."/>
            <person name="Op den Camp H."/>
            <person name="Overmann J."/>
            <person name="Amann R."/>
            <person name="Jetten M.S.M."/>
            <person name="Mascher T."/>
            <person name="Medema M.H."/>
            <person name="Devos D.P."/>
            <person name="Kaster A.-K."/>
            <person name="Ovreas L."/>
            <person name="Rohde M."/>
            <person name="Galperin M.Y."/>
            <person name="Jogler C."/>
        </authorList>
    </citation>
    <scope>NUCLEOTIDE SEQUENCE [LARGE SCALE GENOMIC DNA]</scope>
    <source>
        <strain evidence="7 8">FC18</strain>
    </source>
</reference>
<proteinExistence type="predicted"/>
<dbReference type="EMBL" id="CP042912">
    <property type="protein sequence ID" value="QEG20772.1"/>
    <property type="molecule type" value="Genomic_DNA"/>
</dbReference>
<dbReference type="Gene3D" id="1.10.1330.10">
    <property type="entry name" value="Dockerin domain"/>
    <property type="match status" value="1"/>
</dbReference>
<accession>A0A5B9P6Y8</accession>
<dbReference type="GO" id="GO:0008237">
    <property type="term" value="F:metallopeptidase activity"/>
    <property type="evidence" value="ECO:0007669"/>
    <property type="project" value="UniProtKB-KW"/>
</dbReference>
<evidence type="ECO:0000256" key="2">
    <source>
        <dbReference type="ARBA" id="ARBA00022723"/>
    </source>
</evidence>
<sequence length="960" mass="99954">MALNRIGKKLSKKNRQTKRGLDYQRFEERKMLAADLAGFAKATAVPSKAPSVLEQLASRDDVAWAQKGLNQLIEVASESNDLGTTTVFQQSWNGLAVYDSWITVVQDADGQITNVNDQARQNIRGYATDGSMINENLATRIGSQDLGKAASVESSASMAWYYAGNKARLSWLVETTVFDTDGEVFGEHETWISVFDGSIFNREVTGSAVSELLNAPISETGVFARIVINDAIGASGSRTYAEPFDSVVSISVGCTGTLISSNTVISARHCGIGSGDTISFGDNSNNPDATFTVASASQPAGGNANSALLDGGDVSILTLTTDVPTSIATPMRFIDATSDLVGMTAVTVGYGYNGVGSSGHGFTADGTRWGGENVIDAFGSPSSSSGSNIISTDFDSGSAGNNTIGGSNSTPLTFEATTAPGDSGGPVLVDVGGEWVIAGVLSGGTTSTSVYGDISWWTGTAVYRSQIESAGGTFVGDGAGSVSFDQDGYFVGDSAVATVRDGNAVGDVSVVITTTSGDSETLTISASSVGVYPTSIDTAQGSASQNDGILQVEEGDEISITYVDVDDGDGNTVDRTDSATINEIGPVGLIGVDFDDAANAPLNWLSLSGGTGTFQDLNNEQGGASQVDLQIIGASTGYEVNLIASTIPQHANSIANIDGQIYTGADPIEFVYSDLSPSTDYEVYVMAAEGFYDSIQQTVSIQGEGSPITFEQRFDQGELFVNDQVGSSSSTLAEFAIVVTSDANGTISINVDPIGATQDVVVAGLAIFEVAEPPTAPTISLNAAEVERSMLTDAVITFDEVLDFGANAFELVKRGPDGGDVEVTSSVDNSSGYSVVTLAFSGEFTETSGSLVDGNYQLTIVGDEITSAAGVAVDGDGDGDAGGNLVFGDNESDNFFRFFGDIDGDRDSDVFDLLQLRQAWNTSAGDTGFNEGFDFNVDGEIDIFDLLPFRQNYRDALEFV</sequence>
<dbReference type="InterPro" id="IPR009003">
    <property type="entry name" value="Peptidase_S1_PA"/>
</dbReference>
<gene>
    <name evidence="7" type="ORF">MFFC18_06230</name>
</gene>
<keyword evidence="3" id="KW-0378">Hydrolase</keyword>
<keyword evidence="2" id="KW-0479">Metal-binding</keyword>
<evidence type="ECO:0000313" key="8">
    <source>
        <dbReference type="Proteomes" id="UP000322214"/>
    </source>
</evidence>
<dbReference type="GO" id="GO:0004252">
    <property type="term" value="F:serine-type endopeptidase activity"/>
    <property type="evidence" value="ECO:0007669"/>
    <property type="project" value="InterPro"/>
</dbReference>
<evidence type="ECO:0000259" key="6">
    <source>
        <dbReference type="PROSITE" id="PS50240"/>
    </source>
</evidence>
<dbReference type="STRING" id="980251.GCA_001642875_03078"/>
<dbReference type="KEGG" id="mff:MFFC18_06230"/>
<dbReference type="GO" id="GO:0000272">
    <property type="term" value="P:polysaccharide catabolic process"/>
    <property type="evidence" value="ECO:0007669"/>
    <property type="project" value="InterPro"/>
</dbReference>